<keyword evidence="3" id="KW-1185">Reference proteome</keyword>
<dbReference type="Proteomes" id="UP000717534">
    <property type="component" value="Unassembled WGS sequence"/>
</dbReference>
<dbReference type="NCBIfam" id="TIGR00074">
    <property type="entry name" value="hypC_hupF"/>
    <property type="match status" value="1"/>
</dbReference>
<dbReference type="PANTHER" id="PTHR35177">
    <property type="entry name" value="HYDROGENASE MATURATION FACTOR HYBG"/>
    <property type="match status" value="1"/>
</dbReference>
<gene>
    <name evidence="2" type="ORF">JYU06_00790</name>
</gene>
<comment type="similarity">
    <text evidence="1">Belongs to the HupF/HypC family.</text>
</comment>
<reference evidence="2 3" key="1">
    <citation type="submission" date="2021-02" db="EMBL/GenBank/DDBJ databases">
        <title>Activity-based single-cell genomes from oceanic crustal fluid captures similar information to metagenomic and metatranscriptomic surveys with orders of magnitude less sampling.</title>
        <authorList>
            <person name="D'Angelo T.S."/>
            <person name="Orcutt B.N."/>
        </authorList>
    </citation>
    <scope>NUCLEOTIDE SEQUENCE [LARGE SCALE GENOMIC DNA]</scope>
    <source>
        <strain evidence="2">AH-315-G02</strain>
    </source>
</reference>
<evidence type="ECO:0000256" key="1">
    <source>
        <dbReference type="ARBA" id="ARBA00006018"/>
    </source>
</evidence>
<dbReference type="Gene3D" id="2.30.30.140">
    <property type="match status" value="1"/>
</dbReference>
<evidence type="ECO:0000313" key="2">
    <source>
        <dbReference type="EMBL" id="MBN4068049.1"/>
    </source>
</evidence>
<organism evidence="2 3">
    <name type="scientific">Desulfotalea psychrophila</name>
    <dbReference type="NCBI Taxonomy" id="84980"/>
    <lineage>
        <taxon>Bacteria</taxon>
        <taxon>Pseudomonadati</taxon>
        <taxon>Thermodesulfobacteriota</taxon>
        <taxon>Desulfobulbia</taxon>
        <taxon>Desulfobulbales</taxon>
        <taxon>Desulfocapsaceae</taxon>
        <taxon>Desulfotalea</taxon>
    </lineage>
</organism>
<sequence length="90" mass="10020">MCLAIPMRVIEIKGDSDDLLNPQIATVETDGVRKEIRLDLVDRLPEIGDYLIIHAGFAVNCLDAENAEINLRLLRELAEGMDESTDGNRI</sequence>
<dbReference type="InterPro" id="IPR001109">
    <property type="entry name" value="Hydrogenase_HupF/HypC"/>
</dbReference>
<dbReference type="InterPro" id="IPR019812">
    <property type="entry name" value="Hydgase_assmbl_chp_CS"/>
</dbReference>
<protein>
    <submittedName>
        <fullName evidence="2">HypC/HybG/HupF family hydrogenase formation chaperone</fullName>
    </submittedName>
</protein>
<dbReference type="Pfam" id="PF01455">
    <property type="entry name" value="HupF_HypC"/>
    <property type="match status" value="1"/>
</dbReference>
<dbReference type="PROSITE" id="PS01097">
    <property type="entry name" value="HUPF_HYPC"/>
    <property type="match status" value="1"/>
</dbReference>
<evidence type="ECO:0000313" key="3">
    <source>
        <dbReference type="Proteomes" id="UP000717534"/>
    </source>
</evidence>
<comment type="caution">
    <text evidence="2">The sequence shown here is derived from an EMBL/GenBank/DDBJ whole genome shotgun (WGS) entry which is preliminary data.</text>
</comment>
<dbReference type="SUPFAM" id="SSF159127">
    <property type="entry name" value="HupF/HypC-like"/>
    <property type="match status" value="1"/>
</dbReference>
<proteinExistence type="inferred from homology"/>
<dbReference type="PANTHER" id="PTHR35177:SF2">
    <property type="entry name" value="HYDROGENASE MATURATION FACTOR HYBG"/>
    <property type="match status" value="1"/>
</dbReference>
<accession>A0ABS3ASG5</accession>
<dbReference type="EMBL" id="JAFITO010000003">
    <property type="protein sequence ID" value="MBN4068049.1"/>
    <property type="molecule type" value="Genomic_DNA"/>
</dbReference>
<dbReference type="PRINTS" id="PR00445">
    <property type="entry name" value="HUPFHYPC"/>
</dbReference>
<name>A0ABS3ASG5_9BACT</name>